<sequence length="374" mass="43664">MANSIAVWSDRQDVSSVKQDAVAEIELHFNYWNLLTQQGKSNLSLDIGIKFKNLSSELNVFLPINLPNNDAYLDLGERLKDKQEVVSAIFNENLVIDANNSRTDNYFIVSKSHASNDFFKWITDKPEICKLKNGTHLKFSPNKYTIGINEYGYLRFRIQIDGKNSDFLSTQIEPKDKILLSSEENIELIDFRVNEIRNLPVEICNKIANSVEIQKIHYFIIRNIDVEYLMSDRDYVRCRLLEGDNIWGEYVKGNKNRIDLDKMIIYQWTLQKENQKNQFTNFSKYKHTKKSYLMLLRSIFFIISFAVLANYITTTSLQIPNDFGYLDSLPFFVDGIELLRRGFQALFMLCLLAHLFWIGKFLAYKAKSLVCKIK</sequence>
<protein>
    <submittedName>
        <fullName evidence="2">Uncharacterized protein</fullName>
    </submittedName>
</protein>
<dbReference type="Proteomes" id="UP000242642">
    <property type="component" value="Unassembled WGS sequence"/>
</dbReference>
<gene>
    <name evidence="2" type="ORF">SAMN02583745_01050</name>
</gene>
<keyword evidence="1" id="KW-1133">Transmembrane helix</keyword>
<dbReference type="AlphaFoldDB" id="A0A1I0ATH9"/>
<name>A0A1I0ATH9_9GAMM</name>
<keyword evidence="1" id="KW-0472">Membrane</keyword>
<keyword evidence="1" id="KW-0812">Transmembrane</keyword>
<feature type="transmembrane region" description="Helical" evidence="1">
    <location>
        <begin position="343"/>
        <end position="364"/>
    </location>
</feature>
<evidence type="ECO:0000313" key="3">
    <source>
        <dbReference type="Proteomes" id="UP000242642"/>
    </source>
</evidence>
<feature type="transmembrane region" description="Helical" evidence="1">
    <location>
        <begin position="292"/>
        <end position="312"/>
    </location>
</feature>
<dbReference type="OrthoDB" id="1452241at2"/>
<keyword evidence="3" id="KW-1185">Reference proteome</keyword>
<proteinExistence type="predicted"/>
<evidence type="ECO:0000313" key="2">
    <source>
        <dbReference type="EMBL" id="SES97495.1"/>
    </source>
</evidence>
<accession>A0A1I0ATH9</accession>
<dbReference type="STRING" id="1123402.SAMN02583745_01050"/>
<dbReference type="RefSeq" id="WP_093318369.1">
    <property type="nucleotide sequence ID" value="NZ_FOHV01000006.1"/>
</dbReference>
<evidence type="ECO:0000256" key="1">
    <source>
        <dbReference type="SAM" id="Phobius"/>
    </source>
</evidence>
<organism evidence="2 3">
    <name type="scientific">Thorsellia anophelis DSM 18579</name>
    <dbReference type="NCBI Taxonomy" id="1123402"/>
    <lineage>
        <taxon>Bacteria</taxon>
        <taxon>Pseudomonadati</taxon>
        <taxon>Pseudomonadota</taxon>
        <taxon>Gammaproteobacteria</taxon>
        <taxon>Enterobacterales</taxon>
        <taxon>Thorselliaceae</taxon>
        <taxon>Thorsellia</taxon>
    </lineage>
</organism>
<reference evidence="3" key="1">
    <citation type="submission" date="2016-10" db="EMBL/GenBank/DDBJ databases">
        <authorList>
            <person name="Varghese N."/>
            <person name="Submissions S."/>
        </authorList>
    </citation>
    <scope>NUCLEOTIDE SEQUENCE [LARGE SCALE GENOMIC DNA]</scope>
    <source>
        <strain evidence="3">DSM 18579</strain>
    </source>
</reference>
<dbReference type="EMBL" id="FOHV01000006">
    <property type="protein sequence ID" value="SES97495.1"/>
    <property type="molecule type" value="Genomic_DNA"/>
</dbReference>